<organism evidence="2 3">
    <name type="scientific">Lachnotalea glycerini</name>
    <dbReference type="NCBI Taxonomy" id="1763509"/>
    <lineage>
        <taxon>Bacteria</taxon>
        <taxon>Bacillati</taxon>
        <taxon>Bacillota</taxon>
        <taxon>Clostridia</taxon>
        <taxon>Lachnospirales</taxon>
        <taxon>Lachnospiraceae</taxon>
        <taxon>Lachnotalea</taxon>
    </lineage>
</organism>
<reference evidence="2 3" key="1">
    <citation type="journal article" date="2017" name="Genome Announc.">
        <title>Draft Genome Sequence of a Sporulating and Motile Strain of Lachnotalea glycerini Isolated from Water in Quebec City, Canada.</title>
        <authorList>
            <person name="Maheux A.F."/>
            <person name="Boudreau D.K."/>
            <person name="Berube E."/>
            <person name="Boissinot M."/>
            <person name="Raymond F."/>
            <person name="Brodeur S."/>
            <person name="Corbeil J."/>
            <person name="Isabel S."/>
            <person name="Omar R.F."/>
            <person name="Bergeron M.G."/>
        </authorList>
    </citation>
    <scope>NUCLEOTIDE SEQUENCE [LARGE SCALE GENOMIC DNA]</scope>
    <source>
        <strain evidence="2 3">CCRI-19302</strain>
    </source>
</reference>
<accession>A0A371J4U7</accession>
<evidence type="ECO:0000256" key="1">
    <source>
        <dbReference type="SAM" id="Phobius"/>
    </source>
</evidence>
<comment type="caution">
    <text evidence="2">The sequence shown here is derived from an EMBL/GenBank/DDBJ whole genome shotgun (WGS) entry which is preliminary data.</text>
</comment>
<name>A0A371J4U7_9FIRM</name>
<dbReference type="AlphaFoldDB" id="A0A371J4U7"/>
<keyword evidence="1" id="KW-0472">Membrane</keyword>
<dbReference type="Proteomes" id="UP000216411">
    <property type="component" value="Unassembled WGS sequence"/>
</dbReference>
<keyword evidence="1" id="KW-0812">Transmembrane</keyword>
<feature type="transmembrane region" description="Helical" evidence="1">
    <location>
        <begin position="66"/>
        <end position="87"/>
    </location>
</feature>
<protein>
    <submittedName>
        <fullName evidence="2">Uncharacterized protein</fullName>
    </submittedName>
</protein>
<dbReference type="RefSeq" id="WP_094377014.1">
    <property type="nucleotide sequence ID" value="NZ_NOKA02000097.1"/>
</dbReference>
<dbReference type="EMBL" id="NOKA02000097">
    <property type="protein sequence ID" value="RDY27810.1"/>
    <property type="molecule type" value="Genomic_DNA"/>
</dbReference>
<proteinExistence type="predicted"/>
<keyword evidence="3" id="KW-1185">Reference proteome</keyword>
<evidence type="ECO:0000313" key="2">
    <source>
        <dbReference type="EMBL" id="RDY27810.1"/>
    </source>
</evidence>
<keyword evidence="1" id="KW-1133">Transmembrane helix</keyword>
<sequence>MKIIIKDKLFETSYNLKMTLNEKPIEYIYERNRFIVEMVDSKESDEFKCYFTNAMFSECKSGLKMFLYWLLCVIGGTGEYGVFGVPYDLKLVILLKNNSNEDIVVTSNKYSASLPFSLEKVNCIVKENKYITVNGYAKKWFIGKIIPIFFINNK</sequence>
<evidence type="ECO:0000313" key="3">
    <source>
        <dbReference type="Proteomes" id="UP000216411"/>
    </source>
</evidence>
<gene>
    <name evidence="2" type="ORF">CG710_020215</name>
</gene>